<dbReference type="GO" id="GO:0005886">
    <property type="term" value="C:plasma membrane"/>
    <property type="evidence" value="ECO:0007669"/>
    <property type="project" value="UniProtKB-SubCell"/>
</dbReference>
<keyword evidence="4 8" id="KW-1003">Cell membrane</keyword>
<protein>
    <submittedName>
        <fullName evidence="10">NCS2 family permease</fullName>
    </submittedName>
</protein>
<accession>A0A947CWF0</accession>
<evidence type="ECO:0000256" key="3">
    <source>
        <dbReference type="ARBA" id="ARBA00022448"/>
    </source>
</evidence>
<keyword evidence="7 8" id="KW-0472">Membrane</keyword>
<evidence type="ECO:0000313" key="11">
    <source>
        <dbReference type="Proteomes" id="UP000748108"/>
    </source>
</evidence>
<evidence type="ECO:0000256" key="6">
    <source>
        <dbReference type="ARBA" id="ARBA00022989"/>
    </source>
</evidence>
<dbReference type="EMBL" id="JAHHQF010000055">
    <property type="protein sequence ID" value="MBT9282347.1"/>
    <property type="molecule type" value="Genomic_DNA"/>
</dbReference>
<dbReference type="PANTHER" id="PTHR43337:SF1">
    <property type="entry name" value="XANTHINE_URACIL PERMEASE C887.17-RELATED"/>
    <property type="match status" value="1"/>
</dbReference>
<keyword evidence="3 8" id="KW-0813">Transport</keyword>
<dbReference type="AlphaFoldDB" id="A0A947CWF0"/>
<evidence type="ECO:0000256" key="2">
    <source>
        <dbReference type="ARBA" id="ARBA00005697"/>
    </source>
</evidence>
<evidence type="ECO:0000256" key="5">
    <source>
        <dbReference type="ARBA" id="ARBA00022692"/>
    </source>
</evidence>
<evidence type="ECO:0000256" key="7">
    <source>
        <dbReference type="ARBA" id="ARBA00023136"/>
    </source>
</evidence>
<feature type="transmembrane region" description="Helical" evidence="9">
    <location>
        <begin position="122"/>
        <end position="142"/>
    </location>
</feature>
<dbReference type="PIRSF" id="PIRSF005353">
    <property type="entry name" value="PbuG"/>
    <property type="match status" value="1"/>
</dbReference>
<feature type="transmembrane region" description="Helical" evidence="9">
    <location>
        <begin position="221"/>
        <end position="241"/>
    </location>
</feature>
<comment type="subcellular location">
    <subcellularLocation>
        <location evidence="1 8">Cell membrane</location>
        <topology evidence="1 8">Multi-pass membrane protein</topology>
    </subcellularLocation>
</comment>
<dbReference type="GO" id="GO:0005345">
    <property type="term" value="F:purine nucleobase transmembrane transporter activity"/>
    <property type="evidence" value="ECO:0007669"/>
    <property type="project" value="TreeGrafter"/>
</dbReference>
<feature type="transmembrane region" description="Helical" evidence="9">
    <location>
        <begin position="261"/>
        <end position="285"/>
    </location>
</feature>
<feature type="transmembrane region" description="Helical" evidence="9">
    <location>
        <begin position="405"/>
        <end position="431"/>
    </location>
</feature>
<feature type="transmembrane region" description="Helical" evidence="9">
    <location>
        <begin position="443"/>
        <end position="462"/>
    </location>
</feature>
<organism evidence="10 11">
    <name type="scientific">Hydrogenibacillus schlegelii</name>
    <name type="common">Bacillus schlegelii</name>
    <dbReference type="NCBI Taxonomy" id="1484"/>
    <lineage>
        <taxon>Bacteria</taxon>
        <taxon>Bacillati</taxon>
        <taxon>Bacillota</taxon>
        <taxon>Bacilli</taxon>
        <taxon>Bacillales</taxon>
        <taxon>Bacillales Family X. Incertae Sedis</taxon>
        <taxon>Hydrogenibacillus</taxon>
    </lineage>
</organism>
<feature type="transmembrane region" description="Helical" evidence="9">
    <location>
        <begin position="163"/>
        <end position="183"/>
    </location>
</feature>
<feature type="transmembrane region" description="Helical" evidence="9">
    <location>
        <begin position="371"/>
        <end position="393"/>
    </location>
</feature>
<evidence type="ECO:0000256" key="8">
    <source>
        <dbReference type="PIRNR" id="PIRNR005353"/>
    </source>
</evidence>
<sequence length="465" mass="49454">MAATARTGTEHFPEHFPTEHFPGGVRVNGLERRFELRARGTNVPREVLAGVTTFLTMVYIVVVNPIILSQAGVPFQQVFMATILATVIGTLWMGLFANYPIAIAPGMGMNAYFAYAVAGNAGVPYDVAFGAVFVAGVLFLLLSLTRFREALIRAIPDNLKHGITAGIGLFIAFIGLRLSGIVTKHPENLVTLGDLRAPATALALVGLLVTTVLFVLRVPGALFFGMVFTGAVAYGLGMLRFDDGFVSVPSMPEWLVFESPWQAVLDVVHHGLYAVVFSFLLVTLFDTTGTMIAVAEQAGLLKNGMMPRVQHALLADSVATTVGAMLGTSPTSAYIESSTGVAAGGRTGLTAVVVAGLFILSAFFAPTVSAVAGLAAITAPALIVVGSLMLQSLRHIRWDRFEEAFPAFLIALTMPLTSSIATGIALGFIAHPLLMLFSGRGRTVHPLLWLFAVLFLVQLLFLPHV</sequence>
<dbReference type="Pfam" id="PF00860">
    <property type="entry name" value="Xan_ur_permease"/>
    <property type="match status" value="1"/>
</dbReference>
<feature type="transmembrane region" description="Helical" evidence="9">
    <location>
        <begin position="195"/>
        <end position="216"/>
    </location>
</feature>
<dbReference type="InterPro" id="IPR006043">
    <property type="entry name" value="NCS2"/>
</dbReference>
<dbReference type="Proteomes" id="UP000748108">
    <property type="component" value="Unassembled WGS sequence"/>
</dbReference>
<evidence type="ECO:0000256" key="4">
    <source>
        <dbReference type="ARBA" id="ARBA00022475"/>
    </source>
</evidence>
<dbReference type="PANTHER" id="PTHR43337">
    <property type="entry name" value="XANTHINE/URACIL PERMEASE C887.17-RELATED"/>
    <property type="match status" value="1"/>
</dbReference>
<gene>
    <name evidence="10" type="ORF">KM312_06795</name>
</gene>
<feature type="transmembrane region" description="Helical" evidence="9">
    <location>
        <begin position="347"/>
        <end position="365"/>
    </location>
</feature>
<name>A0A947CWF0_HYDSH</name>
<proteinExistence type="inferred from homology"/>
<dbReference type="InterPro" id="IPR045018">
    <property type="entry name" value="Azg-like"/>
</dbReference>
<feature type="transmembrane region" description="Helical" evidence="9">
    <location>
        <begin position="47"/>
        <end position="67"/>
    </location>
</feature>
<feature type="transmembrane region" description="Helical" evidence="9">
    <location>
        <begin position="79"/>
        <end position="102"/>
    </location>
</feature>
<keyword evidence="5 8" id="KW-0812">Transmembrane</keyword>
<evidence type="ECO:0000313" key="10">
    <source>
        <dbReference type="EMBL" id="MBT9282347.1"/>
    </source>
</evidence>
<dbReference type="InterPro" id="IPR026033">
    <property type="entry name" value="Azg-like_bact_archaea"/>
</dbReference>
<comment type="similarity">
    <text evidence="2 8">Belongs to the nucleobase:cation symporter-2 (NCS2) (TC 2.A.40) family. Azg-like subfamily.</text>
</comment>
<keyword evidence="6 8" id="KW-1133">Transmembrane helix</keyword>
<evidence type="ECO:0000256" key="9">
    <source>
        <dbReference type="SAM" id="Phobius"/>
    </source>
</evidence>
<reference evidence="10" key="1">
    <citation type="journal article" date="2021" name="Microbiology">
        <title>Metagenomic Analysis of the Microbial Community in the Underground Coal Fire Area (Kemerovo Region, Russia) Revealed Predominance of Thermophilic Members of the Phyla Deinococcus-thermus, Aquificae, and Firmicutes.</title>
        <authorList>
            <person name="Kadnikov V."/>
            <person name="Mardanov A.V."/>
            <person name="Beletsky A.V."/>
            <person name="Karnachuk O.V."/>
            <person name="Ravin N.V."/>
        </authorList>
    </citation>
    <scope>NUCLEOTIDE SEQUENCE</scope>
    <source>
        <strain evidence="10">RBS10-49</strain>
    </source>
</reference>
<comment type="caution">
    <text evidence="10">The sequence shown here is derived from an EMBL/GenBank/DDBJ whole genome shotgun (WGS) entry which is preliminary data.</text>
</comment>
<evidence type="ECO:0000256" key="1">
    <source>
        <dbReference type="ARBA" id="ARBA00004651"/>
    </source>
</evidence>